<sequence>MGHMASGKAPDDARTRHPYGRDPDAIERPVYSATIRPHCSLSRLGFRVVMVFCGGVALVTGIAFLQMGMWPVTGFFGLDIAALWLALTLNARRGRSFEEVVISQIEVLVARVSHRGERAEWRFNPLWTRLHKVEDDEYGLMSLAFVSRGQRVLVARDASPTERQVVADGLTRALAEVKKGY</sequence>
<feature type="compositionally biased region" description="Basic and acidic residues" evidence="1">
    <location>
        <begin position="9"/>
        <end position="23"/>
    </location>
</feature>
<evidence type="ECO:0000256" key="1">
    <source>
        <dbReference type="SAM" id="MobiDB-lite"/>
    </source>
</evidence>
<dbReference type="AlphaFoldDB" id="A0A8H9C5G7"/>
<proteinExistence type="predicted"/>
<feature type="transmembrane region" description="Helical" evidence="2">
    <location>
        <begin position="70"/>
        <end position="89"/>
    </location>
</feature>
<keyword evidence="2" id="KW-0472">Membrane</keyword>
<dbReference type="Proteomes" id="UP000663508">
    <property type="component" value="Chromosome"/>
</dbReference>
<feature type="region of interest" description="Disordered" evidence="1">
    <location>
        <begin position="1"/>
        <end position="23"/>
    </location>
</feature>
<evidence type="ECO:0000256" key="2">
    <source>
        <dbReference type="SAM" id="Phobius"/>
    </source>
</evidence>
<dbReference type="Pfam" id="PF10003">
    <property type="entry name" value="DUF2244"/>
    <property type="match status" value="1"/>
</dbReference>
<organism evidence="3 4">
    <name type="scientific">Methylobacterium indicum</name>
    <dbReference type="NCBI Taxonomy" id="1775910"/>
    <lineage>
        <taxon>Bacteria</taxon>
        <taxon>Pseudomonadati</taxon>
        <taxon>Pseudomonadota</taxon>
        <taxon>Alphaproteobacteria</taxon>
        <taxon>Hyphomicrobiales</taxon>
        <taxon>Methylobacteriaceae</taxon>
        <taxon>Methylobacterium</taxon>
    </lineage>
</organism>
<accession>A0A8H9C5G7</accession>
<gene>
    <name evidence="3" type="ORF">mvi_28230</name>
</gene>
<evidence type="ECO:0000313" key="3">
    <source>
        <dbReference type="EMBL" id="BCM84362.1"/>
    </source>
</evidence>
<protein>
    <submittedName>
        <fullName evidence="3">Membrane protein</fullName>
    </submittedName>
</protein>
<keyword evidence="2" id="KW-0812">Transmembrane</keyword>
<dbReference type="PIRSF" id="PIRSF032162">
    <property type="entry name" value="UCP032162_imp"/>
    <property type="match status" value="1"/>
</dbReference>
<dbReference type="EMBL" id="AP024145">
    <property type="protein sequence ID" value="BCM84362.1"/>
    <property type="molecule type" value="Genomic_DNA"/>
</dbReference>
<reference evidence="3" key="1">
    <citation type="submission" date="2020-11" db="EMBL/GenBank/DDBJ databases">
        <title>Complete genome sequence of a novel pathogenic Methylobacterium strain isolated from rice in Vietnam.</title>
        <authorList>
            <person name="Lai K."/>
            <person name="Okazaki S."/>
            <person name="Higashi K."/>
            <person name="Mori H."/>
            <person name="Toyoda A."/>
            <person name="Kurokawa K."/>
        </authorList>
    </citation>
    <scope>NUCLEOTIDE SEQUENCE</scope>
    <source>
        <strain evidence="3">VL1</strain>
    </source>
</reference>
<feature type="transmembrane region" description="Helical" evidence="2">
    <location>
        <begin position="44"/>
        <end position="64"/>
    </location>
</feature>
<dbReference type="KEGG" id="mind:mvi_28230"/>
<dbReference type="InterPro" id="IPR019253">
    <property type="entry name" value="DUF2244_TM"/>
</dbReference>
<name>A0A8H9C5G7_9HYPH</name>
<dbReference type="InterPro" id="IPR016990">
    <property type="entry name" value="UCP032162_TM"/>
</dbReference>
<evidence type="ECO:0000313" key="4">
    <source>
        <dbReference type="Proteomes" id="UP000663508"/>
    </source>
</evidence>
<keyword evidence="2" id="KW-1133">Transmembrane helix</keyword>